<organism evidence="1 2">
    <name type="scientific">Neisseria chenwenguii</name>
    <dbReference type="NCBI Taxonomy" id="1853278"/>
    <lineage>
        <taxon>Bacteria</taxon>
        <taxon>Pseudomonadati</taxon>
        <taxon>Pseudomonadota</taxon>
        <taxon>Betaproteobacteria</taxon>
        <taxon>Neisseriales</taxon>
        <taxon>Neisseriaceae</taxon>
        <taxon>Neisseria</taxon>
    </lineage>
</organism>
<evidence type="ECO:0008006" key="3">
    <source>
        <dbReference type="Google" id="ProtNLM"/>
    </source>
</evidence>
<dbReference type="InterPro" id="IPR010133">
    <property type="entry name" value="Bacteriocin_signal_seq"/>
</dbReference>
<name>A0A220S1F2_9NEIS</name>
<keyword evidence="2" id="KW-1185">Reference proteome</keyword>
<dbReference type="NCBIfam" id="TIGR01847">
    <property type="entry name" value="bacteriocin_sig"/>
    <property type="match status" value="1"/>
</dbReference>
<protein>
    <recommendedName>
        <fullName evidence="3">Bacteriocin</fullName>
    </recommendedName>
</protein>
<dbReference type="KEGG" id="nei:BG910_05505"/>
<reference evidence="1 2" key="1">
    <citation type="submission" date="2017-06" db="EMBL/GenBank/DDBJ databases">
        <title>Neisseria chenwenguii sp. nov., isolated from the intestinal contents of Tibetan Plateau Pika in Yushu, Qinghai Province, China.</title>
        <authorList>
            <person name="Zhang G."/>
        </authorList>
    </citation>
    <scope>NUCLEOTIDE SEQUENCE [LARGE SCALE GENOMIC DNA]</scope>
    <source>
        <strain evidence="1 2">10023</strain>
    </source>
</reference>
<dbReference type="AlphaFoldDB" id="A0A220S1F2"/>
<evidence type="ECO:0000313" key="2">
    <source>
        <dbReference type="Proteomes" id="UP000198238"/>
    </source>
</evidence>
<proteinExistence type="predicted"/>
<accession>A0A220S1F2</accession>
<dbReference type="Proteomes" id="UP000198238">
    <property type="component" value="Chromosome"/>
</dbReference>
<evidence type="ECO:0000313" key="1">
    <source>
        <dbReference type="EMBL" id="ASK27267.1"/>
    </source>
</evidence>
<gene>
    <name evidence="1" type="ORF">BG910_05505</name>
</gene>
<sequence>MKGRIMKELNEKELQQVAGGVNWSSFRKSLKDGFRSLGDAAVELAHNVRDEIREFREDHNF</sequence>
<dbReference type="EMBL" id="CP022278">
    <property type="protein sequence ID" value="ASK27267.1"/>
    <property type="molecule type" value="Genomic_DNA"/>
</dbReference>